<evidence type="ECO:0000313" key="9">
    <source>
        <dbReference type="EMBL" id="CAF4750422.1"/>
    </source>
</evidence>
<evidence type="ECO:0000256" key="1">
    <source>
        <dbReference type="ARBA" id="ARBA00004141"/>
    </source>
</evidence>
<keyword evidence="4 8" id="KW-0812">Transmembrane</keyword>
<evidence type="ECO:0000256" key="5">
    <source>
        <dbReference type="ARBA" id="ARBA00022847"/>
    </source>
</evidence>
<evidence type="ECO:0000256" key="3">
    <source>
        <dbReference type="ARBA" id="ARBA00022448"/>
    </source>
</evidence>
<accession>A0A821LFT7</accession>
<proteinExistence type="inferred from homology"/>
<dbReference type="InterPro" id="IPR037272">
    <property type="entry name" value="SNS_sf"/>
</dbReference>
<keyword evidence="10" id="KW-1185">Reference proteome</keyword>
<dbReference type="OrthoDB" id="7427406at2759"/>
<dbReference type="GO" id="GO:0006865">
    <property type="term" value="P:amino acid transport"/>
    <property type="evidence" value="ECO:0007669"/>
    <property type="project" value="TreeGrafter"/>
</dbReference>
<dbReference type="PANTHER" id="PTHR11616">
    <property type="entry name" value="SODIUM/CHLORIDE DEPENDENT TRANSPORTER"/>
    <property type="match status" value="1"/>
</dbReference>
<gene>
    <name evidence="9" type="ORF">PMACD_LOCUS644</name>
</gene>
<evidence type="ECO:0000313" key="10">
    <source>
        <dbReference type="Proteomes" id="UP000663880"/>
    </source>
</evidence>
<dbReference type="Proteomes" id="UP000663880">
    <property type="component" value="Unassembled WGS sequence"/>
</dbReference>
<evidence type="ECO:0000256" key="4">
    <source>
        <dbReference type="ARBA" id="ARBA00022692"/>
    </source>
</evidence>
<evidence type="ECO:0000256" key="2">
    <source>
        <dbReference type="ARBA" id="ARBA00006459"/>
    </source>
</evidence>
<dbReference type="PANTHER" id="PTHR11616:SF240">
    <property type="entry name" value="BLOATED TUBULES, ISOFORM B-RELATED"/>
    <property type="match status" value="1"/>
</dbReference>
<evidence type="ECO:0000256" key="7">
    <source>
        <dbReference type="ARBA" id="ARBA00023136"/>
    </source>
</evidence>
<protein>
    <submittedName>
        <fullName evidence="9">Uncharacterized protein</fullName>
    </submittedName>
</protein>
<evidence type="ECO:0000256" key="8">
    <source>
        <dbReference type="SAM" id="Phobius"/>
    </source>
</evidence>
<evidence type="ECO:0000256" key="6">
    <source>
        <dbReference type="ARBA" id="ARBA00022989"/>
    </source>
</evidence>
<dbReference type="PROSITE" id="PS50267">
    <property type="entry name" value="NA_NEUROTRAN_SYMP_3"/>
    <property type="match status" value="1"/>
</dbReference>
<dbReference type="EMBL" id="CAJOBZ010000001">
    <property type="protein sequence ID" value="CAF4750422.1"/>
    <property type="molecule type" value="Genomic_DNA"/>
</dbReference>
<dbReference type="SUPFAM" id="SSF161070">
    <property type="entry name" value="SNF-like"/>
    <property type="match status" value="1"/>
</dbReference>
<feature type="transmembrane region" description="Helical" evidence="8">
    <location>
        <begin position="204"/>
        <end position="222"/>
    </location>
</feature>
<keyword evidence="5" id="KW-0769">Symport</keyword>
<sequence>MPSSLSRANEIFGVGLIGVYDFGTMSPFTMIDTTVVIFTVVTTAIAFARSLIVRSLYAALSGCIEIKIAVTPHYLLFVIIPLSVEFIDLHKLYVFYVYLNLTVALVPGLAILTLTISKLLHNEFRSVKYIYIIGISCFMGFALSLPLTVMPINKLNGLMIGHKFSSLYLGGFKALIVMWMYGVKKFSADIQFWLGFKPTVYWRTVWMLLPVTFCVLIVNKINELSKLNDLQQQILAIVWVGFSFLIVAVFQIKTIARYILQSNLLGILRSSTKYGPIDPDDRKRRKCFDETITSRQCRHNCIMLSEKFECNHLPLIFKRQSKTSNESSLRHIFDAGATRNRPSSVVDISYNNYN</sequence>
<dbReference type="InterPro" id="IPR000175">
    <property type="entry name" value="Na/ntran_symport"/>
</dbReference>
<comment type="similarity">
    <text evidence="2">Belongs to the sodium:neurotransmitter symporter (SNF) (TC 2.A.22) family.</text>
</comment>
<feature type="transmembrane region" description="Helical" evidence="8">
    <location>
        <begin position="35"/>
        <end position="57"/>
    </location>
</feature>
<keyword evidence="3" id="KW-0813">Transport</keyword>
<feature type="transmembrane region" description="Helical" evidence="8">
    <location>
        <begin position="69"/>
        <end position="87"/>
    </location>
</feature>
<dbReference type="GO" id="GO:0035725">
    <property type="term" value="P:sodium ion transmembrane transport"/>
    <property type="evidence" value="ECO:0007669"/>
    <property type="project" value="TreeGrafter"/>
</dbReference>
<feature type="transmembrane region" description="Helical" evidence="8">
    <location>
        <begin position="234"/>
        <end position="252"/>
    </location>
</feature>
<feature type="transmembrane region" description="Helical" evidence="8">
    <location>
        <begin position="129"/>
        <end position="152"/>
    </location>
</feature>
<comment type="subcellular location">
    <subcellularLocation>
        <location evidence="1">Membrane</location>
        <topology evidence="1">Multi-pass membrane protein</topology>
    </subcellularLocation>
</comment>
<name>A0A821LFT7_9NEOP</name>
<feature type="transmembrane region" description="Helical" evidence="8">
    <location>
        <begin position="164"/>
        <end position="183"/>
    </location>
</feature>
<keyword evidence="7 8" id="KW-0472">Membrane</keyword>
<feature type="transmembrane region" description="Helical" evidence="8">
    <location>
        <begin position="93"/>
        <end position="117"/>
    </location>
</feature>
<dbReference type="GO" id="GO:0005886">
    <property type="term" value="C:plasma membrane"/>
    <property type="evidence" value="ECO:0007669"/>
    <property type="project" value="TreeGrafter"/>
</dbReference>
<keyword evidence="6 8" id="KW-1133">Transmembrane helix</keyword>
<dbReference type="AlphaFoldDB" id="A0A821LFT7"/>
<dbReference type="GO" id="GO:0015293">
    <property type="term" value="F:symporter activity"/>
    <property type="evidence" value="ECO:0007669"/>
    <property type="project" value="UniProtKB-KW"/>
</dbReference>
<organism evidence="9 10">
    <name type="scientific">Pieris macdunnoughi</name>
    <dbReference type="NCBI Taxonomy" id="345717"/>
    <lineage>
        <taxon>Eukaryota</taxon>
        <taxon>Metazoa</taxon>
        <taxon>Ecdysozoa</taxon>
        <taxon>Arthropoda</taxon>
        <taxon>Hexapoda</taxon>
        <taxon>Insecta</taxon>
        <taxon>Pterygota</taxon>
        <taxon>Neoptera</taxon>
        <taxon>Endopterygota</taxon>
        <taxon>Lepidoptera</taxon>
        <taxon>Glossata</taxon>
        <taxon>Ditrysia</taxon>
        <taxon>Papilionoidea</taxon>
        <taxon>Pieridae</taxon>
        <taxon>Pierinae</taxon>
        <taxon>Pieris</taxon>
    </lineage>
</organism>
<reference evidence="9" key="1">
    <citation type="submission" date="2021-02" db="EMBL/GenBank/DDBJ databases">
        <authorList>
            <person name="Steward A R."/>
        </authorList>
    </citation>
    <scope>NUCLEOTIDE SEQUENCE</scope>
</reference>
<comment type="caution">
    <text evidence="9">The sequence shown here is derived from an EMBL/GenBank/DDBJ whole genome shotgun (WGS) entry which is preliminary data.</text>
</comment>